<dbReference type="AlphaFoldDB" id="A0A1E5R3M7"/>
<comment type="caution">
    <text evidence="1">The sequence shown here is derived from an EMBL/GenBank/DDBJ whole genome shotgun (WGS) entry which is preliminary data.</text>
</comment>
<gene>
    <name evidence="1" type="ORF">AWRI3578_g4060</name>
</gene>
<sequence>MCGRCAEANADKCEYMSDNGSREEYITHLKNAGYKDNRVMMDDEHTRKKVRFDLPEREPNCGTKVLNKQISKLIYKTAMDLRAPLKKDKLSYISILDKTINETPSTEDTEKSLSLRYTDEVFSNGIKTVNKLFVKNKTPGSEEPLEFQVTAQSSLSLDQIYLRILPFKIKLLWREMALDYYREIDFKKYHRLSLGKPSDAKLLAKWNVAEQNLFDELLQALPREFKVFKSIVFEYFRIDLHKSFPFLNENDIKGKFHDIFKYDKKTGLLNEIILEENQDQYYLGIIILLFQLMVDPEIYYDPVFEKIDDIVCDVKIERFKNGYLRCQYYLLILFRNEMQFQATFSTNKKVVNDLLSWAQEIEKSFKDNETLDAQDQEIINNVWYWITYFEVLAYIELGISPKFNYHFINDKPVNYCERGRVSLMKKLSFLVGKIALACENPSFNPDIDYLCSEIDKFIERNLAPLCYYMDTEKCKKVDTFDFDILNPLLTLKLSLLSYRYALTTNKTEYEYFKNKLCGLCYVARTVFYTQQSKIMSIVKSMDNKNTYSFDKKLTSLKKHERLSENEKRPTWIPQMIGPNFMMFCSDLLHERAVSLIEFVAFLSLRDHYNLENRVTLHQKNSDDFLTKLNSEFINFGLGKTQSFDLSYSPMDFVLLHDKWVHLRVEKAFKLPRRISHPGFLLLEFACIMKEIFEKVTVKNDEKFTYELLLDAYESLKSEKKKSEKCSETPANVNAGKEAGTNELLLSSDTLDLNELWLDMEDIEMVDFMKLLK</sequence>
<evidence type="ECO:0000313" key="2">
    <source>
        <dbReference type="Proteomes" id="UP000095605"/>
    </source>
</evidence>
<dbReference type="EMBL" id="LPNL01000009">
    <property type="protein sequence ID" value="OEJ81502.1"/>
    <property type="molecule type" value="Genomic_DNA"/>
</dbReference>
<name>A0A1E5R3M7_9ASCO</name>
<dbReference type="OrthoDB" id="10261408at2759"/>
<accession>A0A1E5R3M7</accession>
<dbReference type="Proteomes" id="UP000095605">
    <property type="component" value="Unassembled WGS sequence"/>
</dbReference>
<dbReference type="PANTHER" id="PTHR31405">
    <property type="entry name" value="TRANSCRIPTION FACTOR PDR8-RELATED"/>
    <property type="match status" value="1"/>
</dbReference>
<protein>
    <submittedName>
        <fullName evidence="1">Uncharacterized protein</fullName>
    </submittedName>
</protein>
<proteinExistence type="predicted"/>
<dbReference type="PANTHER" id="PTHR31405:SF8">
    <property type="entry name" value="TRANSCRIPTION FACTOR PDR8-RELATED"/>
    <property type="match status" value="1"/>
</dbReference>
<keyword evidence="2" id="KW-1185">Reference proteome</keyword>
<reference evidence="2" key="1">
    <citation type="journal article" date="2016" name="Genome Announc.">
        <title>Genome sequences of three species of Hanseniaspora isolated from spontaneous wine fermentations.</title>
        <authorList>
            <person name="Sternes P.R."/>
            <person name="Lee D."/>
            <person name="Kutyna D.R."/>
            <person name="Borneman A.R."/>
        </authorList>
    </citation>
    <scope>NUCLEOTIDE SEQUENCE [LARGE SCALE GENOMIC DNA]</scope>
    <source>
        <strain evidence="2">AWRI3578</strain>
    </source>
</reference>
<organism evidence="1 2">
    <name type="scientific">Hanseniaspora opuntiae</name>
    <dbReference type="NCBI Taxonomy" id="211096"/>
    <lineage>
        <taxon>Eukaryota</taxon>
        <taxon>Fungi</taxon>
        <taxon>Dikarya</taxon>
        <taxon>Ascomycota</taxon>
        <taxon>Saccharomycotina</taxon>
        <taxon>Saccharomycetes</taxon>
        <taxon>Saccharomycodales</taxon>
        <taxon>Saccharomycodaceae</taxon>
        <taxon>Hanseniaspora</taxon>
    </lineage>
</organism>
<dbReference type="InterPro" id="IPR052693">
    <property type="entry name" value="Yeast_MDR_Regulatory"/>
</dbReference>
<evidence type="ECO:0000313" key="1">
    <source>
        <dbReference type="EMBL" id="OEJ81502.1"/>
    </source>
</evidence>